<keyword evidence="4 6" id="KW-0862">Zinc</keyword>
<protein>
    <recommendedName>
        <fullName evidence="7">Peptidase M48 domain-containing protein</fullName>
    </recommendedName>
</protein>
<evidence type="ECO:0000256" key="6">
    <source>
        <dbReference type="RuleBase" id="RU003983"/>
    </source>
</evidence>
<gene>
    <name evidence="8" type="ORF">PMC74_03470</name>
</gene>
<accession>A0ABY7RBR0</accession>
<dbReference type="RefSeq" id="WP_156310565.1">
    <property type="nucleotide sequence ID" value="NZ_CP116669.1"/>
</dbReference>
<evidence type="ECO:0000256" key="4">
    <source>
        <dbReference type="ARBA" id="ARBA00022833"/>
    </source>
</evidence>
<evidence type="ECO:0000256" key="3">
    <source>
        <dbReference type="ARBA" id="ARBA00022801"/>
    </source>
</evidence>
<dbReference type="Proteomes" id="UP001214301">
    <property type="component" value="Chromosome"/>
</dbReference>
<evidence type="ECO:0000256" key="1">
    <source>
        <dbReference type="ARBA" id="ARBA00022670"/>
    </source>
</evidence>
<organism evidence="8 9">
    <name type="scientific">Pseudomonas capeferrum</name>
    <dbReference type="NCBI Taxonomy" id="1495066"/>
    <lineage>
        <taxon>Bacteria</taxon>
        <taxon>Pseudomonadati</taxon>
        <taxon>Pseudomonadota</taxon>
        <taxon>Gammaproteobacteria</taxon>
        <taxon>Pseudomonadales</taxon>
        <taxon>Pseudomonadaceae</taxon>
        <taxon>Pseudomonas</taxon>
    </lineage>
</organism>
<evidence type="ECO:0000259" key="7">
    <source>
        <dbReference type="Pfam" id="PF01435"/>
    </source>
</evidence>
<proteinExistence type="inferred from homology"/>
<evidence type="ECO:0000256" key="5">
    <source>
        <dbReference type="ARBA" id="ARBA00023049"/>
    </source>
</evidence>
<evidence type="ECO:0000256" key="2">
    <source>
        <dbReference type="ARBA" id="ARBA00022723"/>
    </source>
</evidence>
<feature type="domain" description="Peptidase M48" evidence="7">
    <location>
        <begin position="150"/>
        <end position="280"/>
    </location>
</feature>
<name>A0ABY7RBR0_9PSED</name>
<comment type="cofactor">
    <cofactor evidence="6">
        <name>Zn(2+)</name>
        <dbReference type="ChEBI" id="CHEBI:29105"/>
    </cofactor>
    <text evidence="6">Binds 1 zinc ion per subunit.</text>
</comment>
<evidence type="ECO:0000313" key="9">
    <source>
        <dbReference type="Proteomes" id="UP001214301"/>
    </source>
</evidence>
<dbReference type="Pfam" id="PF01435">
    <property type="entry name" value="Peptidase_M48"/>
    <property type="match status" value="1"/>
</dbReference>
<keyword evidence="2" id="KW-0479">Metal-binding</keyword>
<keyword evidence="1 6" id="KW-0645">Protease</keyword>
<evidence type="ECO:0000313" key="8">
    <source>
        <dbReference type="EMBL" id="WCI00967.1"/>
    </source>
</evidence>
<dbReference type="EMBL" id="CP116669">
    <property type="protein sequence ID" value="WCI00967.1"/>
    <property type="molecule type" value="Genomic_DNA"/>
</dbReference>
<keyword evidence="3 6" id="KW-0378">Hydrolase</keyword>
<reference evidence="8 9" key="1">
    <citation type="journal article" date="2020" name="Front. Microbiol.">
        <title>Toward Biorecycling: Isolation of a Soil Bacterium That Grows on a Polyurethane Oligomer and Monomer.</title>
        <authorList>
            <person name="Espinosa M.J.C."/>
            <person name="Blanco A.C."/>
            <person name="Schmidgall T."/>
            <person name="Atanasoff-Kardjalieff A.K."/>
            <person name="Kappelmeyer U."/>
            <person name="Tischler D."/>
            <person name="Pieper D.H."/>
            <person name="Heipieper H.J."/>
            <person name="Eberlein C."/>
        </authorList>
    </citation>
    <scope>NUCLEOTIDE SEQUENCE [LARGE SCALE GENOMIC DNA]</scope>
    <source>
        <strain evidence="8 9">TDA1</strain>
    </source>
</reference>
<sequence length="352" mass="40172">MNIDEALRQERLDPRLVPSDIADTNPWFLIMERDLTLLCQNALSAPVSFTFNVSHSIQAGVLYRSNLVVMTAGMFNVLCRASSRVVTSGAFINFDGGVEPEWTPNAESSFKPIISDLSSTAFNWNIESEPWQKSGERQLLFFYILQTLTRFVVLHELGHVAHNHGARFQGGGSSFVDIDLAQPDLLSDEDGIASQAREIIADNFAFIRLKQIQDKELSFKAETEAAALLTNKLLQGEQERIRFLLTAVYLYFHIMDRHDWYSVDIFRLTHPPAPFRLKNLFALTLEKGIDNLSEDEIGEMLMQQFYVCNALSSVAYNHYPNLDLFKEVGTPRFNKLFNALYEEYPKWQLLSN</sequence>
<dbReference type="InterPro" id="IPR001915">
    <property type="entry name" value="Peptidase_M48"/>
</dbReference>
<keyword evidence="9" id="KW-1185">Reference proteome</keyword>
<comment type="similarity">
    <text evidence="6">Belongs to the peptidase M48 family.</text>
</comment>
<keyword evidence="5 6" id="KW-0482">Metalloprotease</keyword>